<feature type="region of interest" description="Disordered" evidence="1">
    <location>
        <begin position="102"/>
        <end position="141"/>
    </location>
</feature>
<evidence type="ECO:0000313" key="2">
    <source>
        <dbReference type="EMBL" id="JAS77023.1"/>
    </source>
</evidence>
<accession>A0A1B6HQT2</accession>
<dbReference type="InterPro" id="IPR037278">
    <property type="entry name" value="ARFGAP/RecO"/>
</dbReference>
<dbReference type="InterPro" id="IPR038508">
    <property type="entry name" value="ArfGAP_dom_sf"/>
</dbReference>
<sequence>AHRSLGVYLDCVRSTGLDALDRAAYLPLKHGGNKRFREFLADSGCAECRAEDRYRMDAVIKYSESLIAGINEKTGLRLPHAEGARRHCKAHEDEVSAYNMQRASGGNGGASPECSPRGVQHYGVRPGRSSSPPGSRLPGWKENLLQSASNLRDKTVLYGSKIGSA</sequence>
<feature type="non-terminal residue" evidence="2">
    <location>
        <position position="1"/>
    </location>
</feature>
<reference evidence="2" key="1">
    <citation type="submission" date="2015-11" db="EMBL/GenBank/DDBJ databases">
        <title>De novo transcriptome assembly of four potential Pierce s Disease insect vectors from Arizona vineyards.</title>
        <authorList>
            <person name="Tassone E.E."/>
        </authorList>
    </citation>
    <scope>NUCLEOTIDE SEQUENCE</scope>
</reference>
<proteinExistence type="predicted"/>
<name>A0A1B6HQT2_9HEMI</name>
<feature type="compositionally biased region" description="Low complexity" evidence="1">
    <location>
        <begin position="123"/>
        <end position="138"/>
    </location>
</feature>
<organism evidence="2">
    <name type="scientific">Homalodisca liturata</name>
    <dbReference type="NCBI Taxonomy" id="320908"/>
    <lineage>
        <taxon>Eukaryota</taxon>
        <taxon>Metazoa</taxon>
        <taxon>Ecdysozoa</taxon>
        <taxon>Arthropoda</taxon>
        <taxon>Hexapoda</taxon>
        <taxon>Insecta</taxon>
        <taxon>Pterygota</taxon>
        <taxon>Neoptera</taxon>
        <taxon>Paraneoptera</taxon>
        <taxon>Hemiptera</taxon>
        <taxon>Auchenorrhyncha</taxon>
        <taxon>Membracoidea</taxon>
        <taxon>Cicadellidae</taxon>
        <taxon>Cicadellinae</taxon>
        <taxon>Proconiini</taxon>
        <taxon>Homalodisca</taxon>
    </lineage>
</organism>
<dbReference type="EMBL" id="GECU01030683">
    <property type="protein sequence ID" value="JAS77023.1"/>
    <property type="molecule type" value="Transcribed_RNA"/>
</dbReference>
<evidence type="ECO:0000256" key="1">
    <source>
        <dbReference type="SAM" id="MobiDB-lite"/>
    </source>
</evidence>
<dbReference type="SUPFAM" id="SSF57863">
    <property type="entry name" value="ArfGap/RecO-like zinc finger"/>
    <property type="match status" value="1"/>
</dbReference>
<gene>
    <name evidence="2" type="ORF">g.56163</name>
</gene>
<dbReference type="AlphaFoldDB" id="A0A1B6HQT2"/>
<feature type="non-terminal residue" evidence="2">
    <location>
        <position position="165"/>
    </location>
</feature>
<protein>
    <submittedName>
        <fullName evidence="2">Uncharacterized protein</fullName>
    </submittedName>
</protein>
<dbReference type="Gene3D" id="1.10.220.150">
    <property type="entry name" value="Arf GTPase activating protein"/>
    <property type="match status" value="1"/>
</dbReference>